<dbReference type="InterPro" id="IPR023365">
    <property type="entry name" value="Sortase_dom-sf"/>
</dbReference>
<reference evidence="3 5" key="1">
    <citation type="submission" date="2016-10" db="EMBL/GenBank/DDBJ databases">
        <title>Draft genome sequences of four alkaliphilic bacteria belonging to the Anaerobacillus genus.</title>
        <authorList>
            <person name="Bassil N.M."/>
            <person name="Lloyd J.R."/>
        </authorList>
    </citation>
    <scope>NUCLEOTIDE SEQUENCE [LARGE SCALE GENOMIC DNA]</scope>
    <source>
        <strain evidence="3 5">NB2006</strain>
    </source>
</reference>
<dbReference type="EMBL" id="CP063356">
    <property type="protein sequence ID" value="QOY37605.1"/>
    <property type="molecule type" value="Genomic_DNA"/>
</dbReference>
<dbReference type="Pfam" id="PF04203">
    <property type="entry name" value="Sortase"/>
    <property type="match status" value="1"/>
</dbReference>
<evidence type="ECO:0000256" key="1">
    <source>
        <dbReference type="ARBA" id="ARBA00022801"/>
    </source>
</evidence>
<organism evidence="3 5">
    <name type="scientific">Anaerobacillus isosaccharinicus</name>
    <dbReference type="NCBI Taxonomy" id="1532552"/>
    <lineage>
        <taxon>Bacteria</taxon>
        <taxon>Bacillati</taxon>
        <taxon>Bacillota</taxon>
        <taxon>Bacilli</taxon>
        <taxon>Bacillales</taxon>
        <taxon>Bacillaceae</taxon>
        <taxon>Anaerobacillus</taxon>
    </lineage>
</organism>
<reference evidence="4" key="4">
    <citation type="submission" date="2020-10" db="EMBL/GenBank/DDBJ databases">
        <authorList>
            <person name="Bassil N.M."/>
            <person name="Lloyd J.R."/>
        </authorList>
    </citation>
    <scope>NUCLEOTIDE SEQUENCE</scope>
    <source>
        <strain evidence="4">NB2006</strain>
    </source>
</reference>
<proteinExistence type="predicted"/>
<dbReference type="Gene3D" id="2.40.260.10">
    <property type="entry name" value="Sortase"/>
    <property type="match status" value="1"/>
</dbReference>
<keyword evidence="2" id="KW-0812">Transmembrane</keyword>
<keyword evidence="5" id="KW-1185">Reference proteome</keyword>
<dbReference type="AlphaFoldDB" id="A0A1S2KV16"/>
<evidence type="ECO:0000313" key="5">
    <source>
        <dbReference type="Proteomes" id="UP000180175"/>
    </source>
</evidence>
<gene>
    <name evidence="4" type="ORF">AWH56_008495</name>
    <name evidence="3" type="ORF">AWH56_23960</name>
</gene>
<accession>A0A1S2KV16</accession>
<keyword evidence="1" id="KW-0378">Hydrolase</keyword>
<dbReference type="KEGG" id="aia:AWH56_008495"/>
<reference evidence="4 5" key="3">
    <citation type="journal article" date="2019" name="Int. J. Syst. Evol. Microbiol.">
        <title>Anaerobacillus isosaccharinicus sp. nov., an alkaliphilic bacterium which degrades isosaccharinic acid.</title>
        <authorList>
            <person name="Bassil N.M."/>
            <person name="Lloyd J.R."/>
        </authorList>
    </citation>
    <scope>NUCLEOTIDE SEQUENCE [LARGE SCALE GENOMIC DNA]</scope>
    <source>
        <strain evidence="4 5">NB2006</strain>
    </source>
</reference>
<evidence type="ECO:0000313" key="4">
    <source>
        <dbReference type="EMBL" id="QOY37605.1"/>
    </source>
</evidence>
<evidence type="ECO:0000256" key="2">
    <source>
        <dbReference type="SAM" id="Phobius"/>
    </source>
</evidence>
<dbReference type="EMBL" id="LQXD01000205">
    <property type="protein sequence ID" value="OIJ03941.1"/>
    <property type="molecule type" value="Genomic_DNA"/>
</dbReference>
<reference evidence="4 5" key="2">
    <citation type="journal article" date="2017" name="Genome Announc.">
        <title>Draft Genome Sequences of Four Alkaliphilic Bacteria Belonging to the Anaerobacillus Genus.</title>
        <authorList>
            <person name="Bassil N.M."/>
            <person name="Lloyd J.R."/>
        </authorList>
    </citation>
    <scope>NUCLEOTIDE SEQUENCE [LARGE SCALE GENOMIC DNA]</scope>
    <source>
        <strain evidence="4 5">NB2006</strain>
    </source>
</reference>
<dbReference type="SUPFAM" id="SSF63817">
    <property type="entry name" value="Sortase"/>
    <property type="match status" value="1"/>
</dbReference>
<dbReference type="GO" id="GO:0016787">
    <property type="term" value="F:hydrolase activity"/>
    <property type="evidence" value="ECO:0007669"/>
    <property type="project" value="UniProtKB-KW"/>
</dbReference>
<keyword evidence="2" id="KW-1133">Transmembrane helix</keyword>
<dbReference type="OrthoDB" id="525039at2"/>
<dbReference type="Proteomes" id="UP000180175">
    <property type="component" value="Chromosome"/>
</dbReference>
<dbReference type="InterPro" id="IPR042001">
    <property type="entry name" value="Sortase_F"/>
</dbReference>
<evidence type="ECO:0000313" key="3">
    <source>
        <dbReference type="EMBL" id="OIJ03941.1"/>
    </source>
</evidence>
<feature type="transmembrane region" description="Helical" evidence="2">
    <location>
        <begin position="6"/>
        <end position="24"/>
    </location>
</feature>
<dbReference type="InterPro" id="IPR005754">
    <property type="entry name" value="Sortase"/>
</dbReference>
<dbReference type="CDD" id="cd05829">
    <property type="entry name" value="Sortase_F"/>
    <property type="match status" value="1"/>
</dbReference>
<protein>
    <submittedName>
        <fullName evidence="4">Class F sortase</fullName>
    </submittedName>
</protein>
<dbReference type="RefSeq" id="WP_071319443.1">
    <property type="nucleotide sequence ID" value="NZ_CP063356.2"/>
</dbReference>
<keyword evidence="2" id="KW-0472">Membrane</keyword>
<sequence length="274" mass="30731">MRNIGISVLLAGGVIFIGIDLLFIDNNSPQQESLFTTKVAATSNEFEDDTLWDEDTGDIEKKSIQVTLNPVSEKSNTIIKLPSRKSLEKKEEAQVMKKDKDQQIEVLSITEINSEVEDQTDKKSSAVFNQKKEPVKLIFPNKGVEAPIRPVGLNKKGEMDVIDDAINVGWYRYGRTPGGNGNALLSSHRDYKGKAGPLSKLETLNLGDELIIYYDDGSSHKFILESKERYPKDFVPTSVMKIDDIPRTTLITCTGEIVNREYQDRLIAVFKMTN</sequence>
<name>A0A1S2KV16_9BACI</name>